<protein>
    <submittedName>
        <fullName evidence="6">Response regulator</fullName>
    </submittedName>
</protein>
<keyword evidence="7" id="KW-1185">Reference proteome</keyword>
<dbReference type="RefSeq" id="WP_377052969.1">
    <property type="nucleotide sequence ID" value="NZ_JBHLVZ010000062.1"/>
</dbReference>
<dbReference type="Proteomes" id="UP001589789">
    <property type="component" value="Unassembled WGS sequence"/>
</dbReference>
<dbReference type="SUPFAM" id="SSF52172">
    <property type="entry name" value="CheY-like"/>
    <property type="match status" value="1"/>
</dbReference>
<dbReference type="EMBL" id="JBHLVZ010000062">
    <property type="protein sequence ID" value="MFC0387479.1"/>
    <property type="molecule type" value="Genomic_DNA"/>
</dbReference>
<dbReference type="Gene3D" id="1.10.10.10">
    <property type="entry name" value="Winged helix-like DNA-binding domain superfamily/Winged helix DNA-binding domain"/>
    <property type="match status" value="1"/>
</dbReference>
<dbReference type="SMART" id="SM00448">
    <property type="entry name" value="REC"/>
    <property type="match status" value="1"/>
</dbReference>
<feature type="domain" description="Response regulatory" evidence="5">
    <location>
        <begin position="3"/>
        <end position="119"/>
    </location>
</feature>
<dbReference type="PANTHER" id="PTHR43214">
    <property type="entry name" value="TWO-COMPONENT RESPONSE REGULATOR"/>
    <property type="match status" value="1"/>
</dbReference>
<dbReference type="CDD" id="cd17535">
    <property type="entry name" value="REC_NarL-like"/>
    <property type="match status" value="1"/>
</dbReference>
<dbReference type="InterPro" id="IPR058245">
    <property type="entry name" value="NreC/VraR/RcsB-like_REC"/>
</dbReference>
<dbReference type="InterPro" id="IPR001789">
    <property type="entry name" value="Sig_transdc_resp-reg_receiver"/>
</dbReference>
<evidence type="ECO:0000256" key="3">
    <source>
        <dbReference type="PROSITE-ProRule" id="PRU00169"/>
    </source>
</evidence>
<name>A0ABV6IW42_9PROT</name>
<reference evidence="6 7" key="1">
    <citation type="submission" date="2024-09" db="EMBL/GenBank/DDBJ databases">
        <authorList>
            <person name="Sun Q."/>
            <person name="Mori K."/>
        </authorList>
    </citation>
    <scope>NUCLEOTIDE SEQUENCE [LARGE SCALE GENOMIC DNA]</scope>
    <source>
        <strain evidence="6 7">CCM 7468</strain>
    </source>
</reference>
<comment type="caution">
    <text evidence="6">The sequence shown here is derived from an EMBL/GenBank/DDBJ whole genome shotgun (WGS) entry which is preliminary data.</text>
</comment>
<dbReference type="PROSITE" id="PS00622">
    <property type="entry name" value="HTH_LUXR_1"/>
    <property type="match status" value="1"/>
</dbReference>
<dbReference type="SMART" id="SM00421">
    <property type="entry name" value="HTH_LUXR"/>
    <property type="match status" value="1"/>
</dbReference>
<dbReference type="InterPro" id="IPR036388">
    <property type="entry name" value="WH-like_DNA-bd_sf"/>
</dbReference>
<gene>
    <name evidence="6" type="ORF">ACFFIC_18285</name>
</gene>
<organism evidence="6 7">
    <name type="scientific">Muricoccus vinaceus</name>
    <dbReference type="NCBI Taxonomy" id="424704"/>
    <lineage>
        <taxon>Bacteria</taxon>
        <taxon>Pseudomonadati</taxon>
        <taxon>Pseudomonadota</taxon>
        <taxon>Alphaproteobacteria</taxon>
        <taxon>Acetobacterales</taxon>
        <taxon>Roseomonadaceae</taxon>
        <taxon>Muricoccus</taxon>
    </lineage>
</organism>
<dbReference type="InterPro" id="IPR011006">
    <property type="entry name" value="CheY-like_superfamily"/>
</dbReference>
<evidence type="ECO:0000256" key="2">
    <source>
        <dbReference type="ARBA" id="ARBA00023125"/>
    </source>
</evidence>
<sequence length="205" mass="22307">MARILIADDHPVVLEGLAGLLTGAGHHIVARCTIGTEVPAATEGSHPDLLLLDLNMPGEDGLQLLRRLPANGSRPFRIVLLTSSITDAQAAEAVRLGVNGLVLKDAAPQVLVECVQAVMAGRRWLDPEVAERILGTRGEQNARTSNCQLSPREKDIVDLVQRGMRNRQIGERLNLTEGTVKVYLHNIYQKMGVTSRTDLAARTRE</sequence>
<evidence type="ECO:0000313" key="7">
    <source>
        <dbReference type="Proteomes" id="UP001589789"/>
    </source>
</evidence>
<dbReference type="PANTHER" id="PTHR43214:SF42">
    <property type="entry name" value="TRANSCRIPTIONAL REGULATORY PROTEIN DESR"/>
    <property type="match status" value="1"/>
</dbReference>
<feature type="domain" description="HTH luxR-type" evidence="4">
    <location>
        <begin position="142"/>
        <end position="205"/>
    </location>
</feature>
<dbReference type="Gene3D" id="3.40.50.2300">
    <property type="match status" value="1"/>
</dbReference>
<keyword evidence="1 3" id="KW-0597">Phosphoprotein</keyword>
<accession>A0ABV6IW42</accession>
<dbReference type="CDD" id="cd06170">
    <property type="entry name" value="LuxR_C_like"/>
    <property type="match status" value="1"/>
</dbReference>
<evidence type="ECO:0000313" key="6">
    <source>
        <dbReference type="EMBL" id="MFC0387479.1"/>
    </source>
</evidence>
<keyword evidence="2" id="KW-0238">DNA-binding</keyword>
<dbReference type="InterPro" id="IPR000792">
    <property type="entry name" value="Tscrpt_reg_LuxR_C"/>
</dbReference>
<dbReference type="PRINTS" id="PR00038">
    <property type="entry name" value="HTHLUXR"/>
</dbReference>
<proteinExistence type="predicted"/>
<evidence type="ECO:0000256" key="1">
    <source>
        <dbReference type="ARBA" id="ARBA00022553"/>
    </source>
</evidence>
<evidence type="ECO:0000259" key="5">
    <source>
        <dbReference type="PROSITE" id="PS50110"/>
    </source>
</evidence>
<dbReference type="Pfam" id="PF00072">
    <property type="entry name" value="Response_reg"/>
    <property type="match status" value="1"/>
</dbReference>
<dbReference type="SUPFAM" id="SSF46894">
    <property type="entry name" value="C-terminal effector domain of the bipartite response regulators"/>
    <property type="match status" value="1"/>
</dbReference>
<dbReference type="InterPro" id="IPR016032">
    <property type="entry name" value="Sig_transdc_resp-reg_C-effctor"/>
</dbReference>
<dbReference type="PROSITE" id="PS50110">
    <property type="entry name" value="RESPONSE_REGULATORY"/>
    <property type="match status" value="1"/>
</dbReference>
<dbReference type="Pfam" id="PF00196">
    <property type="entry name" value="GerE"/>
    <property type="match status" value="1"/>
</dbReference>
<evidence type="ECO:0000259" key="4">
    <source>
        <dbReference type="PROSITE" id="PS50043"/>
    </source>
</evidence>
<dbReference type="PROSITE" id="PS50043">
    <property type="entry name" value="HTH_LUXR_2"/>
    <property type="match status" value="1"/>
</dbReference>
<dbReference type="InterPro" id="IPR039420">
    <property type="entry name" value="WalR-like"/>
</dbReference>
<feature type="modified residue" description="4-aspartylphosphate" evidence="3">
    <location>
        <position position="53"/>
    </location>
</feature>